<reference evidence="5 6" key="1">
    <citation type="submission" date="2019-07" db="EMBL/GenBank/DDBJ databases">
        <title>Genomic Encyclopedia of Archaeal and Bacterial Type Strains, Phase II (KMG-II): from individual species to whole genera.</title>
        <authorList>
            <person name="Goeker M."/>
        </authorList>
    </citation>
    <scope>NUCLEOTIDE SEQUENCE [LARGE SCALE GENOMIC DNA]</scope>
    <source>
        <strain evidence="5 6">DSM 21935</strain>
    </source>
</reference>
<evidence type="ECO:0000256" key="4">
    <source>
        <dbReference type="SAM" id="SignalP"/>
    </source>
</evidence>
<evidence type="ECO:0000256" key="2">
    <source>
        <dbReference type="ARBA" id="ARBA00023136"/>
    </source>
</evidence>
<dbReference type="Proteomes" id="UP000324595">
    <property type="component" value="Unassembled WGS sequence"/>
</dbReference>
<dbReference type="Gene3D" id="2.40.170.20">
    <property type="entry name" value="TonB-dependent receptor, beta-barrel domain"/>
    <property type="match status" value="1"/>
</dbReference>
<dbReference type="RefSeq" id="WP_148897939.1">
    <property type="nucleotide sequence ID" value="NZ_VNHY01000001.1"/>
</dbReference>
<comment type="caution">
    <text evidence="5">The sequence shown here is derived from an EMBL/GenBank/DDBJ whole genome shotgun (WGS) entry which is preliminary data.</text>
</comment>
<name>A0A5D3YQK3_9BACT</name>
<dbReference type="AlphaFoldDB" id="A0A5D3YQK3"/>
<evidence type="ECO:0000313" key="6">
    <source>
        <dbReference type="Proteomes" id="UP000324595"/>
    </source>
</evidence>
<dbReference type="InterPro" id="IPR036942">
    <property type="entry name" value="Beta-barrel_TonB_sf"/>
</dbReference>
<keyword evidence="2" id="KW-0472">Membrane</keyword>
<keyword evidence="4" id="KW-0732">Signal</keyword>
<evidence type="ECO:0008006" key="7">
    <source>
        <dbReference type="Google" id="ProtNLM"/>
    </source>
</evidence>
<dbReference type="SUPFAM" id="SSF56935">
    <property type="entry name" value="Porins"/>
    <property type="match status" value="1"/>
</dbReference>
<sequence length="660" mass="75058">MKIQRIIFILIFCVGLSSSTVAQVNSTDLDSTNIDSTVLQPVGFSDGDLSTGNDTTKESFKVRPWEFHAPLASYLAETDSTLRWQSWPDWTYKLSRDPGVIPYRMGTSLRSNAVQRFAHEPRHQQLYWEGIPMNDPVSGAVNWERIPEHKIGAFYNQDLGTQYRSTYYLKQYYLSKPLSRLIYSESKFSHRNLKFEVSHNLSRRTNVQLSYWDRRTGGEYPNSEVTGRQIFAKVSHHLSENQYLKLNFVNNNFDVGRPFGYSTQDLRLFPFDRFTAVANEPSAKSQEQANTLALTYYQRSADSTEVTDNLHAGIYYKKNARSLNSSTDSTSYAVKSAGIMGKKWWRIGGLSLQASANYQQFFNQTKVNGSLPADDWSLLDTEGRVTLDFTPIIDFKGGVNFKYRSDGFQSYRVNMSSDISVGPLTITPGVSSGTVMPTIQQLYWNSASYQGNPSLKEEKIQEGHAMASLSLGPSAKVGLRAQHKDIIDGLAIVDSSFVNISNYASQSAAVFFEWDPTHFEFDGSVNLHRFTNSLLNSKTSIAMDPAKRVWLKGSAYWKGYMFDRATYVKVGASGMISPFRYQADHYQPQLNIWQPVSNDQRLPFFTNVDIDISARVRSIIFELSWENVFDDVSQLGYFETAQYPMSSRRFIFGVRALFRN</sequence>
<evidence type="ECO:0000256" key="1">
    <source>
        <dbReference type="ARBA" id="ARBA00004442"/>
    </source>
</evidence>
<evidence type="ECO:0000313" key="5">
    <source>
        <dbReference type="EMBL" id="TYP95263.1"/>
    </source>
</evidence>
<keyword evidence="6" id="KW-1185">Reference proteome</keyword>
<dbReference type="EMBL" id="VNHY01000001">
    <property type="protein sequence ID" value="TYP95263.1"/>
    <property type="molecule type" value="Genomic_DNA"/>
</dbReference>
<proteinExistence type="predicted"/>
<dbReference type="GO" id="GO:0009279">
    <property type="term" value="C:cell outer membrane"/>
    <property type="evidence" value="ECO:0007669"/>
    <property type="project" value="UniProtKB-SubCell"/>
</dbReference>
<dbReference type="InterPro" id="IPR025631">
    <property type="entry name" value="Porin_10"/>
</dbReference>
<dbReference type="Pfam" id="PF14121">
    <property type="entry name" value="Porin_10"/>
    <property type="match status" value="1"/>
</dbReference>
<organism evidence="5 6">
    <name type="scientific">Fodinibius salinus</name>
    <dbReference type="NCBI Taxonomy" id="860790"/>
    <lineage>
        <taxon>Bacteria</taxon>
        <taxon>Pseudomonadati</taxon>
        <taxon>Balneolota</taxon>
        <taxon>Balneolia</taxon>
        <taxon>Balneolales</taxon>
        <taxon>Balneolaceae</taxon>
        <taxon>Fodinibius</taxon>
    </lineage>
</organism>
<gene>
    <name evidence="5" type="ORF">LX73_0561</name>
</gene>
<evidence type="ECO:0000256" key="3">
    <source>
        <dbReference type="ARBA" id="ARBA00023237"/>
    </source>
</evidence>
<keyword evidence="3" id="KW-0998">Cell outer membrane</keyword>
<dbReference type="OrthoDB" id="1523927at2"/>
<feature type="chain" id="PRO_5022795497" description="Porin" evidence="4">
    <location>
        <begin position="23"/>
        <end position="660"/>
    </location>
</feature>
<feature type="signal peptide" evidence="4">
    <location>
        <begin position="1"/>
        <end position="22"/>
    </location>
</feature>
<protein>
    <recommendedName>
        <fullName evidence="7">Porin</fullName>
    </recommendedName>
</protein>
<accession>A0A5D3YQK3</accession>
<comment type="subcellular location">
    <subcellularLocation>
        <location evidence="1">Cell outer membrane</location>
    </subcellularLocation>
</comment>